<dbReference type="KEGG" id="tao:THIAE_02910"/>
<dbReference type="HAMAP" id="MF_01270">
    <property type="entry name" value="AnhMurNAc_kinase"/>
    <property type="match status" value="1"/>
</dbReference>
<dbReference type="UniPathway" id="UPA00544"/>
<evidence type="ECO:0000313" key="3">
    <source>
        <dbReference type="Proteomes" id="UP000005380"/>
    </source>
</evidence>
<comment type="pathway">
    <text evidence="1">Cell wall biogenesis; peptidoglycan recycling.</text>
</comment>
<comment type="function">
    <text evidence="1">Catalyzes the specific phosphorylation of 1,6-anhydro-N-acetylmuramic acid (anhMurNAc) with the simultaneous cleavage of the 1,6-anhydro ring, generating MurNAc-6-P. Is required for the utilization of anhMurNAc either imported from the medium or derived from its own cell wall murein, and thus plays a role in cell wall recycling.</text>
</comment>
<dbReference type="GO" id="GO:0009254">
    <property type="term" value="P:peptidoglycan turnover"/>
    <property type="evidence" value="ECO:0007669"/>
    <property type="project" value="UniProtKB-UniRule"/>
</dbReference>
<name>W0DQX9_9GAMM</name>
<dbReference type="Pfam" id="PF03702">
    <property type="entry name" value="AnmK"/>
    <property type="match status" value="1"/>
</dbReference>
<dbReference type="PANTHER" id="PTHR30605">
    <property type="entry name" value="ANHYDRO-N-ACETYLMURAMIC ACID KINASE"/>
    <property type="match status" value="1"/>
</dbReference>
<organism evidence="2 3">
    <name type="scientific">Thiomicrospira aerophila AL3</name>
    <dbReference type="NCBI Taxonomy" id="717772"/>
    <lineage>
        <taxon>Bacteria</taxon>
        <taxon>Pseudomonadati</taxon>
        <taxon>Pseudomonadota</taxon>
        <taxon>Gammaproteobacteria</taxon>
        <taxon>Thiotrichales</taxon>
        <taxon>Piscirickettsiaceae</taxon>
        <taxon>Thiomicrospira</taxon>
    </lineage>
</organism>
<dbReference type="AlphaFoldDB" id="W0DQX9"/>
<dbReference type="GO" id="GO:0006040">
    <property type="term" value="P:amino sugar metabolic process"/>
    <property type="evidence" value="ECO:0007669"/>
    <property type="project" value="InterPro"/>
</dbReference>
<dbReference type="EC" id="2.7.1.170" evidence="1"/>
<dbReference type="InterPro" id="IPR005338">
    <property type="entry name" value="Anhydro_N_Ac-Mur_kinase"/>
</dbReference>
<dbReference type="FunCoup" id="W0DQX9">
    <property type="interactions" value="44"/>
</dbReference>
<dbReference type="Gene3D" id="3.30.420.40">
    <property type="match status" value="2"/>
</dbReference>
<dbReference type="InParanoid" id="W0DQX9"/>
<dbReference type="Proteomes" id="UP000005380">
    <property type="component" value="Chromosome"/>
</dbReference>
<sequence length="363" mass="39212">MNRQYFIGLMSGTSADGIEACLVAFEQQDMQLIGRYTHPLPHAAALKNLNKQTHISLLELAQLERDLGDAFAQATLNLIDQHDMLPEQITALGSHGHTLFHAPQLGMSLQIGHPAVIAKRTGITTYADFRVDDMALGGQGAPLAPLFHQAWLHSKALQQAWMVNIGGIANVSLISPNTPLQGWDTGPGNGLMDEICQAYLNCRYDAQGELAAQATPNQAWLQALLSDPYFAKPPPKSAGRDYFNQAWLQARLPASAWQAPIELLSTLNELTAITLANNINQAFAPVIICGGGSLNRTLLTRLQHKIGTQQVMTTADYQTDPLAIEGMLCAWLAQQAWLGKPVDLTGVTGSSKACILGGCWQGS</sequence>
<dbReference type="STRING" id="717772.THIAE_02910"/>
<keyword evidence="1" id="KW-0067">ATP-binding</keyword>
<dbReference type="UniPathway" id="UPA00343"/>
<dbReference type="OrthoDB" id="9763949at2"/>
<keyword evidence="1" id="KW-0808">Transferase</keyword>
<keyword evidence="3" id="KW-1185">Reference proteome</keyword>
<dbReference type="SUPFAM" id="SSF53067">
    <property type="entry name" value="Actin-like ATPase domain"/>
    <property type="match status" value="1"/>
</dbReference>
<evidence type="ECO:0000256" key="1">
    <source>
        <dbReference type="HAMAP-Rule" id="MF_01270"/>
    </source>
</evidence>
<dbReference type="PANTHER" id="PTHR30605:SF0">
    <property type="entry name" value="ANHYDRO-N-ACETYLMURAMIC ACID KINASE"/>
    <property type="match status" value="1"/>
</dbReference>
<proteinExistence type="inferred from homology"/>
<feature type="binding site" evidence="1">
    <location>
        <begin position="12"/>
        <end position="19"/>
    </location>
    <ligand>
        <name>ATP</name>
        <dbReference type="ChEBI" id="CHEBI:30616"/>
    </ligand>
</feature>
<gene>
    <name evidence="1" type="primary">anmK</name>
    <name evidence="2" type="ORF">THIAE_02910</name>
</gene>
<evidence type="ECO:0000313" key="2">
    <source>
        <dbReference type="EMBL" id="AHF00862.1"/>
    </source>
</evidence>
<dbReference type="GO" id="GO:0016773">
    <property type="term" value="F:phosphotransferase activity, alcohol group as acceptor"/>
    <property type="evidence" value="ECO:0007669"/>
    <property type="project" value="UniProtKB-UniRule"/>
</dbReference>
<dbReference type="GO" id="GO:0097175">
    <property type="term" value="P:1,6-anhydro-N-acetyl-beta-muramic acid catabolic process"/>
    <property type="evidence" value="ECO:0007669"/>
    <property type="project" value="UniProtKB-UniRule"/>
</dbReference>
<dbReference type="GO" id="GO:0016301">
    <property type="term" value="F:kinase activity"/>
    <property type="evidence" value="ECO:0007669"/>
    <property type="project" value="UniProtKB-KW"/>
</dbReference>
<reference evidence="2 3" key="1">
    <citation type="submission" date="2013-12" db="EMBL/GenBank/DDBJ databases">
        <authorList>
            <consortium name="DOE Joint Genome Institute"/>
            <person name="Kappler U."/>
            <person name="Huntemann M."/>
            <person name="Han J."/>
            <person name="Chen A."/>
            <person name="Kyrpides N."/>
            <person name="Mavromatis K."/>
            <person name="Markowitz V."/>
            <person name="Palaniappan K."/>
            <person name="Ivanova N."/>
            <person name="Schaumberg A."/>
            <person name="Pati A."/>
            <person name="Liolios K."/>
            <person name="Nordberg H.P."/>
            <person name="Cantor M.N."/>
            <person name="Hua S.X."/>
            <person name="Woyke T."/>
        </authorList>
    </citation>
    <scope>NUCLEOTIDE SEQUENCE [LARGE SCALE GENOMIC DNA]</scope>
    <source>
        <strain evidence="3">AL2</strain>
    </source>
</reference>
<comment type="pathway">
    <text evidence="1">Amino-sugar metabolism; 1,6-anhydro-N-acetylmuramate degradation.</text>
</comment>
<dbReference type="NCBIfam" id="NF007139">
    <property type="entry name" value="PRK09585.1-3"/>
    <property type="match status" value="1"/>
</dbReference>
<comment type="catalytic activity">
    <reaction evidence="1">
        <text>1,6-anhydro-N-acetyl-beta-muramate + ATP + H2O = N-acetyl-D-muramate 6-phosphate + ADP + H(+)</text>
        <dbReference type="Rhea" id="RHEA:24952"/>
        <dbReference type="ChEBI" id="CHEBI:15377"/>
        <dbReference type="ChEBI" id="CHEBI:15378"/>
        <dbReference type="ChEBI" id="CHEBI:30616"/>
        <dbReference type="ChEBI" id="CHEBI:58690"/>
        <dbReference type="ChEBI" id="CHEBI:58722"/>
        <dbReference type="ChEBI" id="CHEBI:456216"/>
        <dbReference type="EC" id="2.7.1.170"/>
    </reaction>
</comment>
<keyword evidence="1 2" id="KW-0418">Kinase</keyword>
<dbReference type="HOGENOM" id="CLU_038782_0_0_6"/>
<dbReference type="GO" id="GO:0005524">
    <property type="term" value="F:ATP binding"/>
    <property type="evidence" value="ECO:0007669"/>
    <property type="project" value="UniProtKB-UniRule"/>
</dbReference>
<dbReference type="eggNOG" id="COG2377">
    <property type="taxonomic scope" value="Bacteria"/>
</dbReference>
<protein>
    <recommendedName>
        <fullName evidence="1">Anhydro-N-acetylmuramic acid kinase</fullName>
        <ecNumber evidence="1">2.7.1.170</ecNumber>
    </recommendedName>
    <alternativeName>
        <fullName evidence="1">AnhMurNAc kinase</fullName>
    </alternativeName>
</protein>
<keyword evidence="1" id="KW-0547">Nucleotide-binding</keyword>
<dbReference type="EMBL" id="CP007030">
    <property type="protein sequence ID" value="AHF00862.1"/>
    <property type="molecule type" value="Genomic_DNA"/>
</dbReference>
<accession>W0DQX9</accession>
<dbReference type="RefSeq" id="WP_006459380.1">
    <property type="nucleotide sequence ID" value="NZ_CP007030.1"/>
</dbReference>
<comment type="similarity">
    <text evidence="1">Belongs to the anhydro-N-acetylmuramic acid kinase family.</text>
</comment>
<dbReference type="InterPro" id="IPR043129">
    <property type="entry name" value="ATPase_NBD"/>
</dbReference>
<keyword evidence="1" id="KW-0119">Carbohydrate metabolism</keyword>